<evidence type="ECO:0000256" key="9">
    <source>
        <dbReference type="ARBA" id="ARBA00023237"/>
    </source>
</evidence>
<dbReference type="Pfam" id="PF07660">
    <property type="entry name" value="STN"/>
    <property type="match status" value="1"/>
</dbReference>
<keyword evidence="4" id="KW-0406">Ion transport</keyword>
<dbReference type="InterPro" id="IPR036942">
    <property type="entry name" value="Beta-barrel_TonB_sf"/>
</dbReference>
<evidence type="ECO:0000256" key="6">
    <source>
        <dbReference type="ARBA" id="ARBA00023004"/>
    </source>
</evidence>
<keyword evidence="8 10" id="KW-0472">Membrane</keyword>
<keyword evidence="9 10" id="KW-0998">Cell outer membrane</keyword>
<evidence type="ECO:0000256" key="2">
    <source>
        <dbReference type="ARBA" id="ARBA00022448"/>
    </source>
</evidence>
<dbReference type="Proteomes" id="UP001320603">
    <property type="component" value="Chromosome"/>
</dbReference>
<evidence type="ECO:0000256" key="7">
    <source>
        <dbReference type="ARBA" id="ARBA00023077"/>
    </source>
</evidence>
<dbReference type="InterPro" id="IPR008969">
    <property type="entry name" value="CarboxyPept-like_regulatory"/>
</dbReference>
<keyword evidence="4" id="KW-0410">Iron transport</keyword>
<dbReference type="InterPro" id="IPR023996">
    <property type="entry name" value="TonB-dep_OMP_SusC/RagA"/>
</dbReference>
<protein>
    <submittedName>
        <fullName evidence="14">TonB-dependent receptor</fullName>
    </submittedName>
</protein>
<dbReference type="InterPro" id="IPR023997">
    <property type="entry name" value="TonB-dep_OMP_SusC/RagA_CS"/>
</dbReference>
<dbReference type="InterPro" id="IPR012910">
    <property type="entry name" value="Plug_dom"/>
</dbReference>
<keyword evidence="7 11" id="KW-0798">TonB box</keyword>
<evidence type="ECO:0000256" key="11">
    <source>
        <dbReference type="RuleBase" id="RU003357"/>
    </source>
</evidence>
<dbReference type="SUPFAM" id="SSF49464">
    <property type="entry name" value="Carboxypeptidase regulatory domain-like"/>
    <property type="match status" value="1"/>
</dbReference>
<evidence type="ECO:0000256" key="10">
    <source>
        <dbReference type="PROSITE-ProRule" id="PRU01360"/>
    </source>
</evidence>
<comment type="subcellular location">
    <subcellularLocation>
        <location evidence="1 10">Cell outer membrane</location>
        <topology evidence="1 10">Multi-pass membrane protein</topology>
    </subcellularLocation>
</comment>
<feature type="domain" description="Secretin/TonB short N-terminal" evidence="13">
    <location>
        <begin position="50"/>
        <end position="101"/>
    </location>
</feature>
<feature type="signal peptide" evidence="12">
    <location>
        <begin position="1"/>
        <end position="18"/>
    </location>
</feature>
<feature type="chain" id="PRO_5047471768" evidence="12">
    <location>
        <begin position="19"/>
        <end position="1097"/>
    </location>
</feature>
<evidence type="ECO:0000256" key="5">
    <source>
        <dbReference type="ARBA" id="ARBA00022692"/>
    </source>
</evidence>
<dbReference type="NCBIfam" id="TIGR04057">
    <property type="entry name" value="SusC_RagA_signa"/>
    <property type="match status" value="1"/>
</dbReference>
<evidence type="ECO:0000313" key="14">
    <source>
        <dbReference type="EMBL" id="WWV68004.1"/>
    </source>
</evidence>
<dbReference type="NCBIfam" id="TIGR04056">
    <property type="entry name" value="OMP_RagA_SusC"/>
    <property type="match status" value="1"/>
</dbReference>
<evidence type="ECO:0000259" key="13">
    <source>
        <dbReference type="SMART" id="SM00965"/>
    </source>
</evidence>
<organism evidence="14 15">
    <name type="scientific">Parabacteroides absconsus</name>
    <dbReference type="NCBI Taxonomy" id="2951805"/>
    <lineage>
        <taxon>Bacteria</taxon>
        <taxon>Pseudomonadati</taxon>
        <taxon>Bacteroidota</taxon>
        <taxon>Bacteroidia</taxon>
        <taxon>Bacteroidales</taxon>
        <taxon>Tannerellaceae</taxon>
        <taxon>Parabacteroides</taxon>
    </lineage>
</organism>
<dbReference type="Gene3D" id="2.170.130.10">
    <property type="entry name" value="TonB-dependent receptor, plug domain"/>
    <property type="match status" value="1"/>
</dbReference>
<dbReference type="Pfam" id="PF00593">
    <property type="entry name" value="TonB_dep_Rec_b-barrel"/>
    <property type="match status" value="1"/>
</dbReference>
<keyword evidence="12" id="KW-0732">Signal</keyword>
<keyword evidence="5 10" id="KW-0812">Transmembrane</keyword>
<evidence type="ECO:0000313" key="15">
    <source>
        <dbReference type="Proteomes" id="UP001320603"/>
    </source>
</evidence>
<dbReference type="InterPro" id="IPR000531">
    <property type="entry name" value="Beta-barrel_TonB"/>
</dbReference>
<sequence length="1097" mass="123033">MKSLFFACLIGSAGIVQATNTYAQTTTISLNVENLTVGEILQQIEEKTDFSFFYNNRHVDLNRRVSVSMNETNIFNILDAIFTNTDVIYKVVDKRIVLTQKDESYPSIQQTTKKITGTIFDDDGTPVIGANVMVKGTTNGTITDMNGKFSLDVEEGAVLQISYIGYANQEIIVGNQTNLSIALKEDAEALDELVVIGYGTARKIDLTGSTSSLGGEKLQMRNSPQLSSQLQGQMAGVQITRSSGDPSAGSTIRVRGVTTLSTNDPLIIIDGVPGEINDVAPEDVKDIQVLKDAASAAIYGSRAAAGVVLITTKRAKNKDFHLSYNVEYGIDAPTAVPKFANAVQWMTGYNELAYNDGASSLNSAYSEDLIHNYAQLRAENPDLYPDTDFLDLALKKTTHHQRHSFSLSGGTEKLKTNFSLNYYESEALYNNKDYERFNVRSNNDYTINDWIHANVDLNLLYSQTNTPHTSMYSYMFSAPIYNAFWADGSYADGKDGDNPIAQQDLSGINKSEYYRAGGKIQLDLTPVEGLTLTAVAAPRYTFNKGKDHKTAYDVYRINGDAIPGVGYSSTSLNETRNDTRSLTMQFYANYKFQIKRHSIGLMAGYEDYSYKWENEGASRTNYTLNNFPYLNLGPEDYQYNSGSAGHNAYRSFFGRIMYSWADRYMLQANIRSDGSSRFADGHRWGTFPSVSAGWVISEEPWFNKNVVNYLKLRGSIGQLGNERIGSEFPYQAKLTFGTNFLPNMSTGTADVVQTAYQTDYAFNDITWETTTTYGLGTDITLLNNRLRGSVDYYYKKTVDMLMQVGFPSYFGYNAPQNNAADMNTKGWDLELSWSDQINDFRYGVSFNLSDYRSRMGYMADRQNIDNNKITEEGSYYQEWYGYKNLGIILNEAAMYDENGNKIPVLTNNDSAGNIRYQDINGDGIITASGDRVRLGNSLPEMQYGGSLWAEWKGFDFNLSFQGIGHQLVYWSWADKPYNNQAYACPLNLIESHWSPTATDEENAKAKYPKLTTNDANIYANSDFYLFNGAYMRIKNISLGYTIPSNITKKFFVNKLRVYFSANDLPAFSKYPEGYDPEWDRSSDLITSSYIFGLNVSF</sequence>
<evidence type="ECO:0000256" key="12">
    <source>
        <dbReference type="SAM" id="SignalP"/>
    </source>
</evidence>
<dbReference type="Gene3D" id="2.40.170.20">
    <property type="entry name" value="TonB-dependent receptor, beta-barrel domain"/>
    <property type="match status" value="1"/>
</dbReference>
<comment type="similarity">
    <text evidence="10 11">Belongs to the TonB-dependent receptor family.</text>
</comment>
<evidence type="ECO:0000256" key="8">
    <source>
        <dbReference type="ARBA" id="ARBA00023136"/>
    </source>
</evidence>
<dbReference type="Gene3D" id="2.60.40.1120">
    <property type="entry name" value="Carboxypeptidase-like, regulatory domain"/>
    <property type="match status" value="1"/>
</dbReference>
<dbReference type="SUPFAM" id="SSF56935">
    <property type="entry name" value="Porins"/>
    <property type="match status" value="1"/>
</dbReference>
<dbReference type="Pfam" id="PF07715">
    <property type="entry name" value="Plug"/>
    <property type="match status" value="1"/>
</dbReference>
<dbReference type="InterPro" id="IPR039426">
    <property type="entry name" value="TonB-dep_rcpt-like"/>
</dbReference>
<keyword evidence="6" id="KW-0408">Iron</keyword>
<dbReference type="Pfam" id="PF13715">
    <property type="entry name" value="CarbopepD_reg_2"/>
    <property type="match status" value="1"/>
</dbReference>
<proteinExistence type="inferred from homology"/>
<accession>A0ABZ2IUT8</accession>
<dbReference type="SMART" id="SM00965">
    <property type="entry name" value="STN"/>
    <property type="match status" value="1"/>
</dbReference>
<gene>
    <name evidence="14" type="ORF">NEE14_011610</name>
</gene>
<dbReference type="InterPro" id="IPR011662">
    <property type="entry name" value="Secretin/TonB_short_N"/>
</dbReference>
<evidence type="ECO:0000256" key="4">
    <source>
        <dbReference type="ARBA" id="ARBA00022496"/>
    </source>
</evidence>
<evidence type="ECO:0000256" key="1">
    <source>
        <dbReference type="ARBA" id="ARBA00004571"/>
    </source>
</evidence>
<keyword evidence="3 10" id="KW-1134">Transmembrane beta strand</keyword>
<name>A0ABZ2IUT8_9BACT</name>
<dbReference type="PROSITE" id="PS52016">
    <property type="entry name" value="TONB_DEPENDENT_REC_3"/>
    <property type="match status" value="1"/>
</dbReference>
<keyword evidence="14" id="KW-0675">Receptor</keyword>
<dbReference type="InterPro" id="IPR037066">
    <property type="entry name" value="Plug_dom_sf"/>
</dbReference>
<keyword evidence="2 10" id="KW-0813">Transport</keyword>
<dbReference type="EMBL" id="CP146284">
    <property type="protein sequence ID" value="WWV68004.1"/>
    <property type="molecule type" value="Genomic_DNA"/>
</dbReference>
<keyword evidence="15" id="KW-1185">Reference proteome</keyword>
<evidence type="ECO:0000256" key="3">
    <source>
        <dbReference type="ARBA" id="ARBA00022452"/>
    </source>
</evidence>
<reference evidence="14 15" key="1">
    <citation type="submission" date="2024-02" db="EMBL/GenBank/DDBJ databases">
        <title>Whole genome sequencing of Parabacteroides sp. AD58.</title>
        <authorList>
            <person name="Chaplin A.V."/>
            <person name="Pikina A.P."/>
            <person name="Sokolova S.R."/>
            <person name="Korostin D.O."/>
            <person name="Efimov B.A."/>
        </authorList>
    </citation>
    <scope>NUCLEOTIDE SEQUENCE [LARGE SCALE GENOMIC DNA]</scope>
    <source>
        <strain evidence="14 15">AD58</strain>
    </source>
</reference>